<proteinExistence type="predicted"/>
<dbReference type="PANTHER" id="PTHR35046:SF9">
    <property type="entry name" value="RNA-DIRECTED DNA POLYMERASE"/>
    <property type="match status" value="1"/>
</dbReference>
<dbReference type="OrthoDB" id="1934635at2759"/>
<name>A0A5B6VXC5_9ROSI</name>
<feature type="compositionally biased region" description="Basic and acidic residues" evidence="1">
    <location>
        <begin position="1"/>
        <end position="32"/>
    </location>
</feature>
<dbReference type="EMBL" id="SMMG02000005">
    <property type="protein sequence ID" value="KAA3473477.1"/>
    <property type="molecule type" value="Genomic_DNA"/>
</dbReference>
<dbReference type="PANTHER" id="PTHR35046">
    <property type="entry name" value="ZINC KNUCKLE (CCHC-TYPE) FAMILY PROTEIN"/>
    <property type="match status" value="1"/>
</dbReference>
<organism evidence="2 3">
    <name type="scientific">Gossypium australe</name>
    <dbReference type="NCBI Taxonomy" id="47621"/>
    <lineage>
        <taxon>Eukaryota</taxon>
        <taxon>Viridiplantae</taxon>
        <taxon>Streptophyta</taxon>
        <taxon>Embryophyta</taxon>
        <taxon>Tracheophyta</taxon>
        <taxon>Spermatophyta</taxon>
        <taxon>Magnoliopsida</taxon>
        <taxon>eudicotyledons</taxon>
        <taxon>Gunneridae</taxon>
        <taxon>Pentapetalae</taxon>
        <taxon>rosids</taxon>
        <taxon>malvids</taxon>
        <taxon>Malvales</taxon>
        <taxon>Malvaceae</taxon>
        <taxon>Malvoideae</taxon>
        <taxon>Gossypium</taxon>
    </lineage>
</organism>
<sequence length="154" mass="18064">MKQPVEKSKLKEQNKKSEKEKKVEKERGRSENNESNIQNESESEKMSIFARKREVRKLLLLKQPILVLMHKECLFETNEIENTLLYHVVSLLQEFEDVFSDEVPSGLPSIRGIQHQIDFVPEAKIPNRPAYRSNPKETKELQKQVAKLMEKGYI</sequence>
<comment type="caution">
    <text evidence="2">The sequence shown here is derived from an EMBL/GenBank/DDBJ whole genome shotgun (WGS) entry which is preliminary data.</text>
</comment>
<dbReference type="Proteomes" id="UP000325315">
    <property type="component" value="Unassembled WGS sequence"/>
</dbReference>
<dbReference type="SUPFAM" id="SSF56672">
    <property type="entry name" value="DNA/RNA polymerases"/>
    <property type="match status" value="1"/>
</dbReference>
<dbReference type="AlphaFoldDB" id="A0A5B6VXC5"/>
<keyword evidence="3" id="KW-1185">Reference proteome</keyword>
<protein>
    <submittedName>
        <fullName evidence="2">Transposon Ty3-I Gag-Pol polyprotein</fullName>
    </submittedName>
</protein>
<gene>
    <name evidence="2" type="ORF">EPI10_023849</name>
</gene>
<evidence type="ECO:0000313" key="3">
    <source>
        <dbReference type="Proteomes" id="UP000325315"/>
    </source>
</evidence>
<accession>A0A5B6VXC5</accession>
<feature type="region of interest" description="Disordered" evidence="1">
    <location>
        <begin position="1"/>
        <end position="45"/>
    </location>
</feature>
<dbReference type="Gene3D" id="3.10.10.10">
    <property type="entry name" value="HIV Type 1 Reverse Transcriptase, subunit A, domain 1"/>
    <property type="match status" value="1"/>
</dbReference>
<reference evidence="3" key="1">
    <citation type="journal article" date="2019" name="Plant Biotechnol. J.">
        <title>Genome sequencing of the Australian wild diploid species Gossypium australe highlights disease resistance and delayed gland morphogenesis.</title>
        <authorList>
            <person name="Cai Y."/>
            <person name="Cai X."/>
            <person name="Wang Q."/>
            <person name="Wang P."/>
            <person name="Zhang Y."/>
            <person name="Cai C."/>
            <person name="Xu Y."/>
            <person name="Wang K."/>
            <person name="Zhou Z."/>
            <person name="Wang C."/>
            <person name="Geng S."/>
            <person name="Li B."/>
            <person name="Dong Q."/>
            <person name="Hou Y."/>
            <person name="Wang H."/>
            <person name="Ai P."/>
            <person name="Liu Z."/>
            <person name="Yi F."/>
            <person name="Sun M."/>
            <person name="An G."/>
            <person name="Cheng J."/>
            <person name="Zhang Y."/>
            <person name="Shi Q."/>
            <person name="Xie Y."/>
            <person name="Shi X."/>
            <person name="Chang Y."/>
            <person name="Huang F."/>
            <person name="Chen Y."/>
            <person name="Hong S."/>
            <person name="Mi L."/>
            <person name="Sun Q."/>
            <person name="Zhang L."/>
            <person name="Zhou B."/>
            <person name="Peng R."/>
            <person name="Zhang X."/>
            <person name="Liu F."/>
        </authorList>
    </citation>
    <scope>NUCLEOTIDE SEQUENCE [LARGE SCALE GENOMIC DNA]</scope>
    <source>
        <strain evidence="3">cv. PA1801</strain>
    </source>
</reference>
<evidence type="ECO:0000313" key="2">
    <source>
        <dbReference type="EMBL" id="KAA3473477.1"/>
    </source>
</evidence>
<evidence type="ECO:0000256" key="1">
    <source>
        <dbReference type="SAM" id="MobiDB-lite"/>
    </source>
</evidence>
<dbReference type="InterPro" id="IPR043502">
    <property type="entry name" value="DNA/RNA_pol_sf"/>
</dbReference>